<dbReference type="Gene3D" id="3.60.15.10">
    <property type="entry name" value="Ribonuclease Z/Hydroxyacylglutathione hydrolase-like"/>
    <property type="match status" value="1"/>
</dbReference>
<dbReference type="EMBL" id="JANTHZ010000007">
    <property type="protein sequence ID" value="MCS0496485.1"/>
    <property type="molecule type" value="Genomic_DNA"/>
</dbReference>
<dbReference type="InterPro" id="IPR050698">
    <property type="entry name" value="MBL"/>
</dbReference>
<evidence type="ECO:0000313" key="2">
    <source>
        <dbReference type="EMBL" id="MCS0496485.1"/>
    </source>
</evidence>
<dbReference type="PANTHER" id="PTHR11203:SF37">
    <property type="entry name" value="INTEGRATOR COMPLEX SUBUNIT 11"/>
    <property type="match status" value="1"/>
</dbReference>
<feature type="domain" description="Metallo-beta-lactamase" evidence="1">
    <location>
        <begin position="14"/>
        <end position="176"/>
    </location>
</feature>
<dbReference type="RefSeq" id="WP_258733650.1">
    <property type="nucleotide sequence ID" value="NZ_JANTHZ010000007.1"/>
</dbReference>
<dbReference type="Proteomes" id="UP001151088">
    <property type="component" value="Unassembled WGS sequence"/>
</dbReference>
<protein>
    <submittedName>
        <fullName evidence="2">MBL fold metallo-hydrolase</fullName>
    </submittedName>
</protein>
<dbReference type="Pfam" id="PF00753">
    <property type="entry name" value="Lactamase_B"/>
    <property type="match status" value="1"/>
</dbReference>
<reference evidence="2" key="1">
    <citation type="submission" date="2022-08" db="EMBL/GenBank/DDBJ databases">
        <authorList>
            <person name="Li F."/>
        </authorList>
    </citation>
    <scope>NUCLEOTIDE SEQUENCE</scope>
    <source>
        <strain evidence="2">MQZ15Z-1</strain>
    </source>
</reference>
<dbReference type="InterPro" id="IPR036866">
    <property type="entry name" value="RibonucZ/Hydroxyglut_hydro"/>
</dbReference>
<evidence type="ECO:0000313" key="3">
    <source>
        <dbReference type="Proteomes" id="UP001151088"/>
    </source>
</evidence>
<dbReference type="SUPFAM" id="SSF56281">
    <property type="entry name" value="Metallo-hydrolase/oxidoreductase"/>
    <property type="match status" value="1"/>
</dbReference>
<dbReference type="InterPro" id="IPR001279">
    <property type="entry name" value="Metallo-B-lactamas"/>
</dbReference>
<dbReference type="SMART" id="SM00849">
    <property type="entry name" value="Lactamase_B"/>
    <property type="match status" value="1"/>
</dbReference>
<comment type="caution">
    <text evidence="2">The sequence shown here is derived from an EMBL/GenBank/DDBJ whole genome shotgun (WGS) entry which is preliminary data.</text>
</comment>
<proteinExistence type="predicted"/>
<keyword evidence="3" id="KW-1185">Reference proteome</keyword>
<organism evidence="2 3">
    <name type="scientific">Ancylobacter mangrovi</name>
    <dbReference type="NCBI Taxonomy" id="2972472"/>
    <lineage>
        <taxon>Bacteria</taxon>
        <taxon>Pseudomonadati</taxon>
        <taxon>Pseudomonadota</taxon>
        <taxon>Alphaproteobacteria</taxon>
        <taxon>Hyphomicrobiales</taxon>
        <taxon>Xanthobacteraceae</taxon>
        <taxon>Ancylobacter</taxon>
    </lineage>
</organism>
<name>A0A9X2PI12_9HYPH</name>
<sequence>MKRATALSGWGVKGPACFLVEIDGRRLLLDLGEGPDAGRRPDLDGVGPVDAILISHGHPDHVGALDLAERLGNPPVHATAPVRELSGDARLRDARDLPFGGGATIAGLDIETGPAGHAPGAVWTRIGGAAGLLYTGDYSVESPLYPSTPPLPAEALICDASYGDAAEPLDVQAATLVERLRDRALLLPAPPTGRALEMALTFKRAGIEVALCPTTRAVAETLTRHAEAVAQGLAGWPAELLASTATLAADSPARGALIVAGAQVERGLSVALTERFAATGEADIVFTGHVARGSGAEQLLQSGAATLRRWNVHPTLKGLRAIIAAVRPRAMLPAFLPQPRLAPLAAALAANWPDLAIAAQAPAFEW</sequence>
<evidence type="ECO:0000259" key="1">
    <source>
        <dbReference type="SMART" id="SM00849"/>
    </source>
</evidence>
<dbReference type="PANTHER" id="PTHR11203">
    <property type="entry name" value="CLEAVAGE AND POLYADENYLATION SPECIFICITY FACTOR FAMILY MEMBER"/>
    <property type="match status" value="1"/>
</dbReference>
<dbReference type="GO" id="GO:0004521">
    <property type="term" value="F:RNA endonuclease activity"/>
    <property type="evidence" value="ECO:0007669"/>
    <property type="project" value="TreeGrafter"/>
</dbReference>
<dbReference type="AlphaFoldDB" id="A0A9X2PI12"/>
<accession>A0A9X2PI12</accession>
<gene>
    <name evidence="2" type="ORF">NVS89_15390</name>
</gene>